<keyword evidence="2" id="KW-1185">Reference proteome</keyword>
<name>A0A7E4ZY35_PANRE</name>
<feature type="compositionally biased region" description="Polar residues" evidence="1">
    <location>
        <begin position="20"/>
        <end position="33"/>
    </location>
</feature>
<accession>A0A7E4ZY35</accession>
<feature type="region of interest" description="Disordered" evidence="1">
    <location>
        <begin position="1"/>
        <end position="127"/>
    </location>
</feature>
<protein>
    <submittedName>
        <fullName evidence="3">C2H2-type domain-containing protein</fullName>
    </submittedName>
</protein>
<evidence type="ECO:0000256" key="1">
    <source>
        <dbReference type="SAM" id="MobiDB-lite"/>
    </source>
</evidence>
<organism evidence="2 3">
    <name type="scientific">Panagrellus redivivus</name>
    <name type="common">Microworm</name>
    <dbReference type="NCBI Taxonomy" id="6233"/>
    <lineage>
        <taxon>Eukaryota</taxon>
        <taxon>Metazoa</taxon>
        <taxon>Ecdysozoa</taxon>
        <taxon>Nematoda</taxon>
        <taxon>Chromadorea</taxon>
        <taxon>Rhabditida</taxon>
        <taxon>Tylenchina</taxon>
        <taxon>Panagrolaimomorpha</taxon>
        <taxon>Panagrolaimoidea</taxon>
        <taxon>Panagrolaimidae</taxon>
        <taxon>Panagrellus</taxon>
    </lineage>
</organism>
<evidence type="ECO:0000313" key="2">
    <source>
        <dbReference type="Proteomes" id="UP000492821"/>
    </source>
</evidence>
<feature type="compositionally biased region" description="Polar residues" evidence="1">
    <location>
        <begin position="112"/>
        <end position="125"/>
    </location>
</feature>
<dbReference type="WBParaSite" id="Pan_g2864.t1">
    <property type="protein sequence ID" value="Pan_g2864.t1"/>
    <property type="gene ID" value="Pan_g2864"/>
</dbReference>
<dbReference type="Proteomes" id="UP000492821">
    <property type="component" value="Unassembled WGS sequence"/>
</dbReference>
<sequence>MSNSSNDIPPTEHDAPDRGQLSNENPAPSSSYNHPPIVRSSVIKCSGSSAPSSSSIIEQLLADKPPGGAPQFGSEATDQQKSRKRASGSFGQTYEKSNAIPPTEHDAPDRGQLSNENPAPSSSYNHPPIVRSSVIKCSGSSAPSSSLNSNSSSISHRLLAEESSTTSAPSDVYVRLPPPVDVRWLKPIFPKATVLIALNVQHAMLETYLRDKNVDKKALFCVKWGVSEANVTHFFKLFNGNDALSGDSRDDKYCMYCSVVTDNMLVHVAKSSHIAQIERYFRLRSIVKLKTSDLAVVSCLDGDVQMAIRWSVGRYELYPGGLGYE</sequence>
<reference evidence="3" key="2">
    <citation type="submission" date="2020-10" db="UniProtKB">
        <authorList>
            <consortium name="WormBaseParasite"/>
        </authorList>
    </citation>
    <scope>IDENTIFICATION</scope>
</reference>
<evidence type="ECO:0000313" key="3">
    <source>
        <dbReference type="WBParaSite" id="Pan_g2864.t1"/>
    </source>
</evidence>
<reference evidence="2" key="1">
    <citation type="journal article" date="2013" name="Genetics">
        <title>The draft genome and transcriptome of Panagrellus redivivus are shaped by the harsh demands of a free-living lifestyle.</title>
        <authorList>
            <person name="Srinivasan J."/>
            <person name="Dillman A.R."/>
            <person name="Macchietto M.G."/>
            <person name="Heikkinen L."/>
            <person name="Lakso M."/>
            <person name="Fracchia K.M."/>
            <person name="Antoshechkin I."/>
            <person name="Mortazavi A."/>
            <person name="Wong G."/>
            <person name="Sternberg P.W."/>
        </authorList>
    </citation>
    <scope>NUCLEOTIDE SEQUENCE [LARGE SCALE GENOMIC DNA]</scope>
    <source>
        <strain evidence="2">MT8872</strain>
    </source>
</reference>
<proteinExistence type="predicted"/>
<dbReference type="AlphaFoldDB" id="A0A7E4ZY35"/>
<feature type="compositionally biased region" description="Low complexity" evidence="1">
    <location>
        <begin position="46"/>
        <end position="55"/>
    </location>
</feature>